<dbReference type="Proteomes" id="UP000003288">
    <property type="component" value="Unassembled WGS sequence"/>
</dbReference>
<protein>
    <submittedName>
        <fullName evidence="1">Argininosuccinate lyase</fullName>
        <ecNumber evidence="1">4.3.2.1</ecNumber>
    </submittedName>
</protein>
<evidence type="ECO:0000313" key="2">
    <source>
        <dbReference type="EMBL" id="QCT94661.1"/>
    </source>
</evidence>
<dbReference type="EMBL" id="ABCJ01000003">
    <property type="protein sequence ID" value="EDM23767.1"/>
    <property type="molecule type" value="Genomic_DNA"/>
</dbReference>
<organism evidence="1 3">
    <name type="scientific">Caminibacter mediatlanticus TB-2</name>
    <dbReference type="NCBI Taxonomy" id="391592"/>
    <lineage>
        <taxon>Bacteria</taxon>
        <taxon>Pseudomonadati</taxon>
        <taxon>Campylobacterota</taxon>
        <taxon>Epsilonproteobacteria</taxon>
        <taxon>Nautiliales</taxon>
        <taxon>Nautiliaceae</taxon>
        <taxon>Caminibacter</taxon>
    </lineage>
</organism>
<reference evidence="1 3" key="1">
    <citation type="journal article" date="2011" name="Stand. Genomic Sci.">
        <title>Draft genome sequence of Caminibacter mediatlanticus strain TB-2, an epsilonproteobacterium isolated from a deep-sea hydrothermal vent.</title>
        <authorList>
            <person name="Giovannelli D."/>
            <person name="Ferriera S."/>
            <person name="Johnson J."/>
            <person name="Kravitz S."/>
            <person name="Perez-Rodriguez I."/>
            <person name="Ricci J."/>
            <person name="O'Brien C."/>
            <person name="Voordeckers J.W."/>
            <person name="Bini E."/>
            <person name="Vetriani C."/>
        </authorList>
    </citation>
    <scope>NUCLEOTIDE SEQUENCE [LARGE SCALE GENOMIC DNA]</scope>
    <source>
        <strain evidence="1 3">TB-2</strain>
    </source>
</reference>
<dbReference type="GO" id="GO:0004056">
    <property type="term" value="F:argininosuccinate lyase activity"/>
    <property type="evidence" value="ECO:0007669"/>
    <property type="project" value="UniProtKB-EC"/>
</dbReference>
<sequence>MKIRQLDNNKVEFIEKEEIVIFDKKKFNSIDILKMAIGIDLIKKDEFLEIEINEESIKLNFKTNNKKEEILTRIKKSILNKLNFQIYVTIKNKDEYLAYNEPVLISEIKDVFDEHGVNCPCCQER</sequence>
<dbReference type="AlphaFoldDB" id="A0AAI9AHT4"/>
<evidence type="ECO:0000313" key="1">
    <source>
        <dbReference type="EMBL" id="EDM23767.1"/>
    </source>
</evidence>
<dbReference type="EMBL" id="CP040463">
    <property type="protein sequence ID" value="QCT94661.1"/>
    <property type="molecule type" value="Genomic_DNA"/>
</dbReference>
<keyword evidence="1" id="KW-0456">Lyase</keyword>
<reference evidence="2 4" key="2">
    <citation type="submission" date="2019-05" db="EMBL/GenBank/DDBJ databases">
        <title>A comparative analysis of the Nautiliaceae.</title>
        <authorList>
            <person name="Grosche A."/>
            <person name="Smedile F."/>
            <person name="Vetriani C."/>
        </authorList>
    </citation>
    <scope>NUCLEOTIDE SEQUENCE [LARGE SCALE GENOMIC DNA]</scope>
    <source>
        <strain evidence="2 4">TB-2</strain>
    </source>
</reference>
<dbReference type="EC" id="4.3.2.1" evidence="1"/>
<accession>A0AAI9AHT4</accession>
<dbReference type="RefSeq" id="WP_007474293.1">
    <property type="nucleotide sequence ID" value="NZ_ABCJ01000003.1"/>
</dbReference>
<evidence type="ECO:0000313" key="3">
    <source>
        <dbReference type="Proteomes" id="UP000003288"/>
    </source>
</evidence>
<evidence type="ECO:0000313" key="4">
    <source>
        <dbReference type="Proteomes" id="UP000306825"/>
    </source>
</evidence>
<gene>
    <name evidence="1" type="ORF">CMTB2_00829</name>
    <name evidence="2" type="ORF">FE773_05560</name>
</gene>
<proteinExistence type="predicted"/>
<name>A0AAI9AHT4_9BACT</name>
<dbReference type="Proteomes" id="UP000306825">
    <property type="component" value="Chromosome"/>
</dbReference>
<keyword evidence="4" id="KW-1185">Reference proteome</keyword>